<dbReference type="EMBL" id="JACCJZ010000020">
    <property type="protein sequence ID" value="NYZ64175.1"/>
    <property type="molecule type" value="Genomic_DNA"/>
</dbReference>
<evidence type="ECO:0000313" key="4">
    <source>
        <dbReference type="Proteomes" id="UP000589896"/>
    </source>
</evidence>
<name>A0A7Z0TZN3_9GAMM</name>
<dbReference type="PROSITE" id="PS51782">
    <property type="entry name" value="LYSM"/>
    <property type="match status" value="1"/>
</dbReference>
<dbReference type="InterPro" id="IPR016047">
    <property type="entry name" value="M23ase_b-sheet_dom"/>
</dbReference>
<dbReference type="InterPro" id="IPR018392">
    <property type="entry name" value="LysM"/>
</dbReference>
<dbReference type="Gene3D" id="1.10.101.10">
    <property type="entry name" value="PGBD-like superfamily/PGBD"/>
    <property type="match status" value="4"/>
</dbReference>
<dbReference type="SUPFAM" id="SSF47090">
    <property type="entry name" value="PGBD-like"/>
    <property type="match status" value="4"/>
</dbReference>
<dbReference type="Gene3D" id="3.10.350.10">
    <property type="entry name" value="LysM domain"/>
    <property type="match status" value="1"/>
</dbReference>
<organism evidence="3 4">
    <name type="scientific">Luteimonas deserti</name>
    <dbReference type="NCBI Taxonomy" id="2752306"/>
    <lineage>
        <taxon>Bacteria</taxon>
        <taxon>Pseudomonadati</taxon>
        <taxon>Pseudomonadota</taxon>
        <taxon>Gammaproteobacteria</taxon>
        <taxon>Lysobacterales</taxon>
        <taxon>Lysobacteraceae</taxon>
        <taxon>Luteimonas</taxon>
    </lineage>
</organism>
<dbReference type="SUPFAM" id="SSF54106">
    <property type="entry name" value="LysM domain"/>
    <property type="match status" value="1"/>
</dbReference>
<proteinExistence type="predicted"/>
<feature type="region of interest" description="Disordered" evidence="1">
    <location>
        <begin position="321"/>
        <end position="349"/>
    </location>
</feature>
<dbReference type="SUPFAM" id="SSF53955">
    <property type="entry name" value="Lysozyme-like"/>
    <property type="match status" value="1"/>
</dbReference>
<reference evidence="3 4" key="1">
    <citation type="submission" date="2020-07" db="EMBL/GenBank/DDBJ databases">
        <title>isolation of Luteimonas sp. SJ-16.</title>
        <authorList>
            <person name="Huang X.-X."/>
            <person name="Xu L."/>
            <person name="Sun J.-Q."/>
        </authorList>
    </citation>
    <scope>NUCLEOTIDE SEQUENCE [LARGE SCALE GENOMIC DNA]</scope>
    <source>
        <strain evidence="3 4">SJ-16</strain>
    </source>
</reference>
<dbReference type="PANTHER" id="PTHR21666">
    <property type="entry name" value="PEPTIDASE-RELATED"/>
    <property type="match status" value="1"/>
</dbReference>
<dbReference type="SMART" id="SM00257">
    <property type="entry name" value="LysM"/>
    <property type="match status" value="1"/>
</dbReference>
<protein>
    <submittedName>
        <fullName evidence="3">Peptidoglycan-binding protein</fullName>
    </submittedName>
</protein>
<dbReference type="InterPro" id="IPR011055">
    <property type="entry name" value="Dup_hybrid_motif"/>
</dbReference>
<dbReference type="InterPro" id="IPR050570">
    <property type="entry name" value="Cell_wall_metabolism_enzyme"/>
</dbReference>
<gene>
    <name evidence="3" type="ORF">H0E82_15655</name>
</gene>
<dbReference type="Pfam" id="PF01476">
    <property type="entry name" value="LysM"/>
    <property type="match status" value="1"/>
</dbReference>
<dbReference type="Pfam" id="PF01471">
    <property type="entry name" value="PG_binding_1"/>
    <property type="match status" value="4"/>
</dbReference>
<dbReference type="Proteomes" id="UP000589896">
    <property type="component" value="Unassembled WGS sequence"/>
</dbReference>
<dbReference type="InterPro" id="IPR036366">
    <property type="entry name" value="PGBDSf"/>
</dbReference>
<dbReference type="RefSeq" id="WP_180546381.1">
    <property type="nucleotide sequence ID" value="NZ_JACCJZ010000020.1"/>
</dbReference>
<evidence type="ECO:0000256" key="1">
    <source>
        <dbReference type="SAM" id="MobiDB-lite"/>
    </source>
</evidence>
<sequence length="732" mass="74607">MSSAVDLRTPATTDRHAFAPWDSGAGACARYTVQSGQTLGDVAALLGVDPRLLAEANGIANPDMVYPGDNLSMPAAARAATPDGADAPTGFDYQSIQGVRGNANVTPEFIAKVEEIAARIGARPEHLMAVMSFETGGAFSASTVNPVSNATGLIQFIPATARALGTSVEALARMSPVQQLDVVEQYFAQYEGRLGTLEGVYTSVLSGRATPDPDATLRTPAGRDFVRGNIEYTQNAGLDFNRDGRITSGEATQAVASRLYGGVGAVQQRLLDVDAVPQAQRAGFVDAEFGPNTSGAIRAFQAANGLPPTGLLDDATGRSLFGLDAAPPTSQPAPPTAPDGNGALPQGVFRRGDSGAQVAAVQDALVGLGLLDAGTAAAGRGTFGPATEAALTAFQRNAGIAADGIYGPDTRAAFARAVQPDDGATPAPPAGSAGALPAGILQRGATGDGVAAVQTALVRLGVLDASTATAGSGIFGPATEGAVRSFQSAAGLRVDGDYGPDTRAAMDAVLGGVGVERNANASVIQGLHERLVALEHMTAADAAAENGNFGTRTEAALRDFQADNGVQATGILGPTTFQALQRAGAGDRWPVPGQFTINRADKPGEGEGEFGTARAGGRTHMGVDINGPVGARVESYSNGEVIFAGQMSGYGNTVIVYDPTTRLQTVYAHLDTIGVRVGQDVTTSTQVGTLGRTGNTPSTGDAHLHFEVRPNSNGAPLDSRAVDPFAGYLSRP</sequence>
<dbReference type="InterPro" id="IPR036365">
    <property type="entry name" value="PGBD-like_sf"/>
</dbReference>
<comment type="caution">
    <text evidence="3">The sequence shown here is derived from an EMBL/GenBank/DDBJ whole genome shotgun (WGS) entry which is preliminary data.</text>
</comment>
<dbReference type="CDD" id="cd00118">
    <property type="entry name" value="LysM"/>
    <property type="match status" value="1"/>
</dbReference>
<dbReference type="Pfam" id="PF01551">
    <property type="entry name" value="Peptidase_M23"/>
    <property type="match status" value="1"/>
</dbReference>
<evidence type="ECO:0000259" key="2">
    <source>
        <dbReference type="PROSITE" id="PS51782"/>
    </source>
</evidence>
<dbReference type="CDD" id="cd12797">
    <property type="entry name" value="M23_peptidase"/>
    <property type="match status" value="1"/>
</dbReference>
<dbReference type="Gene3D" id="2.70.70.10">
    <property type="entry name" value="Glucose Permease (Domain IIA)"/>
    <property type="match status" value="1"/>
</dbReference>
<feature type="domain" description="LysM" evidence="2">
    <location>
        <begin position="29"/>
        <end position="73"/>
    </location>
</feature>
<dbReference type="PANTHER" id="PTHR21666:SF270">
    <property type="entry name" value="MUREIN HYDROLASE ACTIVATOR ENVC"/>
    <property type="match status" value="1"/>
</dbReference>
<feature type="region of interest" description="Disordered" evidence="1">
    <location>
        <begin position="597"/>
        <end position="622"/>
    </location>
</feature>
<dbReference type="Gene3D" id="1.10.530.10">
    <property type="match status" value="1"/>
</dbReference>
<dbReference type="InterPro" id="IPR023346">
    <property type="entry name" value="Lysozyme-like_dom_sf"/>
</dbReference>
<dbReference type="GO" id="GO:0004222">
    <property type="term" value="F:metalloendopeptidase activity"/>
    <property type="evidence" value="ECO:0007669"/>
    <property type="project" value="TreeGrafter"/>
</dbReference>
<dbReference type="SUPFAM" id="SSF51261">
    <property type="entry name" value="Duplicated hybrid motif"/>
    <property type="match status" value="1"/>
</dbReference>
<keyword evidence="4" id="KW-1185">Reference proteome</keyword>
<dbReference type="InterPro" id="IPR036779">
    <property type="entry name" value="LysM_dom_sf"/>
</dbReference>
<accession>A0A7Z0TZN3</accession>
<evidence type="ECO:0000313" key="3">
    <source>
        <dbReference type="EMBL" id="NYZ64175.1"/>
    </source>
</evidence>
<dbReference type="AlphaFoldDB" id="A0A7Z0TZN3"/>
<dbReference type="InterPro" id="IPR002477">
    <property type="entry name" value="Peptidoglycan-bd-like"/>
</dbReference>